<dbReference type="OrthoDB" id="1741314at2759"/>
<dbReference type="Gene3D" id="3.40.50.300">
    <property type="entry name" value="P-loop containing nucleotide triphosphate hydrolases"/>
    <property type="match status" value="1"/>
</dbReference>
<evidence type="ECO:0000256" key="3">
    <source>
        <dbReference type="ARBA" id="ARBA00022821"/>
    </source>
</evidence>
<keyword evidence="2" id="KW-0677">Repeat</keyword>
<dbReference type="Gene3D" id="1.10.8.430">
    <property type="entry name" value="Helical domain of apoptotic protease-activating factors"/>
    <property type="match status" value="1"/>
</dbReference>
<dbReference type="InterPro" id="IPR058922">
    <property type="entry name" value="WHD_DRP"/>
</dbReference>
<dbReference type="Pfam" id="PF23559">
    <property type="entry name" value="WHD_DRP"/>
    <property type="match status" value="1"/>
</dbReference>
<dbReference type="InterPro" id="IPR032675">
    <property type="entry name" value="LRR_dom_sf"/>
</dbReference>
<dbReference type="Pfam" id="PF00931">
    <property type="entry name" value="NB-ARC"/>
    <property type="match status" value="1"/>
</dbReference>
<feature type="domain" description="Disease resistance protein winged helix" evidence="7">
    <location>
        <begin position="436"/>
        <end position="501"/>
    </location>
</feature>
<dbReference type="GO" id="GO:0043531">
    <property type="term" value="F:ADP binding"/>
    <property type="evidence" value="ECO:0007669"/>
    <property type="project" value="InterPro"/>
</dbReference>
<dbReference type="InterPro" id="IPR027417">
    <property type="entry name" value="P-loop_NTPase"/>
</dbReference>
<evidence type="ECO:0000313" key="9">
    <source>
        <dbReference type="EnsemblPlants" id="AUR62039708-RA:cds"/>
    </source>
</evidence>
<dbReference type="GeneID" id="110683207"/>
<dbReference type="Proteomes" id="UP000596660">
    <property type="component" value="Unplaced"/>
</dbReference>
<dbReference type="PANTHER" id="PTHR36766:SF70">
    <property type="entry name" value="DISEASE RESISTANCE PROTEIN RGA4"/>
    <property type="match status" value="1"/>
</dbReference>
<proteinExistence type="predicted"/>
<name>A0A803N3A6_CHEQI</name>
<accession>A0A803N3A6</accession>
<reference evidence="9" key="1">
    <citation type="journal article" date="2017" name="Nature">
        <title>The genome of Chenopodium quinoa.</title>
        <authorList>
            <person name="Jarvis D.E."/>
            <person name="Ho Y.S."/>
            <person name="Lightfoot D.J."/>
            <person name="Schmoeckel S.M."/>
            <person name="Li B."/>
            <person name="Borm T.J.A."/>
            <person name="Ohyanagi H."/>
            <person name="Mineta K."/>
            <person name="Michell C.T."/>
            <person name="Saber N."/>
            <person name="Kharbatia N.M."/>
            <person name="Rupper R.R."/>
            <person name="Sharp A.R."/>
            <person name="Dally N."/>
            <person name="Boughton B.A."/>
            <person name="Woo Y.H."/>
            <person name="Gao G."/>
            <person name="Schijlen E.G.W.M."/>
            <person name="Guo X."/>
            <person name="Momin A.A."/>
            <person name="Negrao S."/>
            <person name="Al-Babili S."/>
            <person name="Gehring C."/>
            <person name="Roessner U."/>
            <person name="Jung C."/>
            <person name="Murphy K."/>
            <person name="Arold S.T."/>
            <person name="Gojobori T."/>
            <person name="van der Linden C.G."/>
            <person name="van Loo E.N."/>
            <person name="Jellen E.N."/>
            <person name="Maughan P.J."/>
            <person name="Tester M."/>
        </authorList>
    </citation>
    <scope>NUCLEOTIDE SEQUENCE [LARGE SCALE GENOMIC DNA]</scope>
    <source>
        <strain evidence="9">cv. PI 614886</strain>
    </source>
</reference>
<dbReference type="InterPro" id="IPR003591">
    <property type="entry name" value="Leu-rich_rpt_typical-subtyp"/>
</dbReference>
<dbReference type="RefSeq" id="XP_021715245.1">
    <property type="nucleotide sequence ID" value="XM_021859553.1"/>
</dbReference>
<feature type="region of interest" description="Disordered" evidence="4">
    <location>
        <begin position="241"/>
        <end position="260"/>
    </location>
</feature>
<dbReference type="PROSITE" id="PS51450">
    <property type="entry name" value="LRR"/>
    <property type="match status" value="1"/>
</dbReference>
<keyword evidence="1" id="KW-0433">Leucine-rich repeat</keyword>
<feature type="compositionally biased region" description="Polar residues" evidence="4">
    <location>
        <begin position="244"/>
        <end position="260"/>
    </location>
</feature>
<keyword evidence="3" id="KW-0611">Plant defense</keyword>
<keyword evidence="5" id="KW-0472">Membrane</keyword>
<evidence type="ECO:0000256" key="4">
    <source>
        <dbReference type="SAM" id="MobiDB-lite"/>
    </source>
</evidence>
<sequence length="1291" mass="147048">MEASFASELSWAVSSMSSARILQQLRQVGASDNQLQTIREKFVRIQNCVEVHSRSTEGVMQPSGLNRWLKDVNDLIFYVEDTINEHMSEDNRRKTRSFKRTSLFSLPTRMSYRVRKILSLLDKLDKESSTLGLTRLEVSQVDRIDSNTSDQVLDSLVPESVFESRNIKEIIDTLAESKASDNGIFTIAIVGMAGIGKSTLAKRVYTDTKIKQHYGNKMFWVKVGENFDATKILKDMFRSLPADNPQSMPEQTPQSMPEEPLSSSEYKAAIKTKLHDFMKGENSLLVLDDVLCVNEEQLQKLYALHSGGGKISILVTIRRIEAARSLVDPKIHHVKRLTVEESWDLFKSLALKQMPIEEGSELESIGMKIAGKCYGIPRVISKMADSLGRLGNVDDVREWEKEKAETELWELILSTLSLKFNSLPKALRQCLAYCSIFPKNATIGKLDLISLWIAQGFVTEEATAEKYFNILLNKSLLQVCTQDEDGNVLDCTMQELAYDLAVNFSRHDRMLIIADGNHDIQPGSLSDVRHLVMSPPNGEAERVRVPPSRRRCRLRTIYLMVQEVPMNLLSQARSLYVLKLDGIGLKEVPRDLAKLKYLRYLDLSNNQITSLPESITQLYLLQTLRLINCINLSPLSEGLSNFINNLPNAEIPPKLCSKSGTSTAQRKLDPVYLNAEGASKQLSNLGRHADTAGVLCISGLEYVKFKEAAQEARIGSKSKLSSLELSWRSSEQLSETIDSANDEKVLDGLQPHPNIRRLKLTNYDSQKFPEWVMRPMKGDDNERLNSLVRIELVNCKRCQSLPSMGELPCLQELIIDGMSNVDYIGQELYYHADDTEEKDVLKVFFPALTRLELRDLDILREWQPSHMIQAFTRLNTLQVVNCPNLTSIPTDFPRIKNLLIQGVQVNVREHNWLDAIITKSSSRHTLISLVLSKVSGSARLPKELFQCTSLKQLRLQKCEKLKSWPGNPWNPISLEELCIDRCSSLTYSPNARSLNALKTLVIRGCRSLKVAPKFLERCTSLTKLAISNCVILKKVENLQYLISLEELDIIDCKNIESLPPGINSLTSLRTMRIGGESGDISNWYRQFPECTSLRSLEKVWLKGMKFMDSLPQQLRQLSQLKVLRLKSFTSLKKLPDWLCNDLINLELLIFEECNYLSELPSQEKLMQLRKLHCLRIEKCNILKRSYNKEGGIKWKDISHIPHIKFDNVWHQGDRSSILQENPINTRVVEQRTGQPAIDHQEHEHHIDEEYIQDAPCNDNDAGILNNYFLGFFLLHYLIVSLLVYWATYKQC</sequence>
<dbReference type="PRINTS" id="PR00364">
    <property type="entry name" value="DISEASERSIST"/>
</dbReference>
<evidence type="ECO:0000313" key="10">
    <source>
        <dbReference type="Proteomes" id="UP000596660"/>
    </source>
</evidence>
<reference evidence="9" key="2">
    <citation type="submission" date="2021-03" db="UniProtKB">
        <authorList>
            <consortium name="EnsemblPlants"/>
        </authorList>
    </citation>
    <scope>IDENTIFICATION</scope>
</reference>
<dbReference type="Pfam" id="PF25019">
    <property type="entry name" value="LRR_R13L1-DRL21"/>
    <property type="match status" value="1"/>
</dbReference>
<gene>
    <name evidence="9" type="primary">LOC110683207</name>
</gene>
<dbReference type="Pfam" id="PF13855">
    <property type="entry name" value="LRR_8"/>
    <property type="match status" value="1"/>
</dbReference>
<evidence type="ECO:0000259" key="6">
    <source>
        <dbReference type="Pfam" id="PF00931"/>
    </source>
</evidence>
<dbReference type="SUPFAM" id="SSF52540">
    <property type="entry name" value="P-loop containing nucleoside triphosphate hydrolases"/>
    <property type="match status" value="1"/>
</dbReference>
<dbReference type="InterPro" id="IPR042197">
    <property type="entry name" value="Apaf_helical"/>
</dbReference>
<dbReference type="Gene3D" id="3.80.10.10">
    <property type="entry name" value="Ribonuclease Inhibitor"/>
    <property type="match status" value="4"/>
</dbReference>
<evidence type="ECO:0000259" key="8">
    <source>
        <dbReference type="Pfam" id="PF25019"/>
    </source>
</evidence>
<dbReference type="SUPFAM" id="SSF52058">
    <property type="entry name" value="L domain-like"/>
    <property type="match status" value="2"/>
</dbReference>
<dbReference type="InterPro" id="IPR002182">
    <property type="entry name" value="NB-ARC"/>
</dbReference>
<dbReference type="GO" id="GO:0006952">
    <property type="term" value="P:defense response"/>
    <property type="evidence" value="ECO:0007669"/>
    <property type="project" value="UniProtKB-KW"/>
</dbReference>
<evidence type="ECO:0000256" key="2">
    <source>
        <dbReference type="ARBA" id="ARBA00022737"/>
    </source>
</evidence>
<dbReference type="SMR" id="A0A803N3A6"/>
<protein>
    <submittedName>
        <fullName evidence="9">Uncharacterized protein</fullName>
    </submittedName>
</protein>
<dbReference type="EnsemblPlants" id="AUR62039708-RA">
    <property type="protein sequence ID" value="AUR62039708-RA:cds"/>
    <property type="gene ID" value="AUR62039708"/>
</dbReference>
<dbReference type="Gramene" id="AUR62039708-RA">
    <property type="protein sequence ID" value="AUR62039708-RA:cds"/>
    <property type="gene ID" value="AUR62039708"/>
</dbReference>
<dbReference type="KEGG" id="cqi:110683207"/>
<dbReference type="PANTHER" id="PTHR36766">
    <property type="entry name" value="PLANT BROAD-SPECTRUM MILDEW RESISTANCE PROTEIN RPW8"/>
    <property type="match status" value="1"/>
</dbReference>
<evidence type="ECO:0000256" key="1">
    <source>
        <dbReference type="ARBA" id="ARBA00022614"/>
    </source>
</evidence>
<feature type="domain" description="R13L1/DRL21-like LRR repeat region" evidence="8">
    <location>
        <begin position="683"/>
        <end position="818"/>
    </location>
</feature>
<keyword evidence="10" id="KW-1185">Reference proteome</keyword>
<dbReference type="InterPro" id="IPR036388">
    <property type="entry name" value="WH-like_DNA-bd_sf"/>
</dbReference>
<dbReference type="InterPro" id="IPR001611">
    <property type="entry name" value="Leu-rich_rpt"/>
</dbReference>
<dbReference type="Gene3D" id="1.10.10.10">
    <property type="entry name" value="Winged helix-like DNA-binding domain superfamily/Winged helix DNA-binding domain"/>
    <property type="match status" value="1"/>
</dbReference>
<feature type="domain" description="NB-ARC" evidence="6">
    <location>
        <begin position="166"/>
        <end position="352"/>
    </location>
</feature>
<evidence type="ECO:0000259" key="7">
    <source>
        <dbReference type="Pfam" id="PF23559"/>
    </source>
</evidence>
<feature type="transmembrane region" description="Helical" evidence="5">
    <location>
        <begin position="1267"/>
        <end position="1286"/>
    </location>
</feature>
<organism evidence="9 10">
    <name type="scientific">Chenopodium quinoa</name>
    <name type="common">Quinoa</name>
    <dbReference type="NCBI Taxonomy" id="63459"/>
    <lineage>
        <taxon>Eukaryota</taxon>
        <taxon>Viridiplantae</taxon>
        <taxon>Streptophyta</taxon>
        <taxon>Embryophyta</taxon>
        <taxon>Tracheophyta</taxon>
        <taxon>Spermatophyta</taxon>
        <taxon>Magnoliopsida</taxon>
        <taxon>eudicotyledons</taxon>
        <taxon>Gunneridae</taxon>
        <taxon>Pentapetalae</taxon>
        <taxon>Caryophyllales</taxon>
        <taxon>Chenopodiaceae</taxon>
        <taxon>Chenopodioideae</taxon>
        <taxon>Atripliceae</taxon>
        <taxon>Chenopodium</taxon>
    </lineage>
</organism>
<evidence type="ECO:0000256" key="5">
    <source>
        <dbReference type="SAM" id="Phobius"/>
    </source>
</evidence>
<dbReference type="InterPro" id="IPR056789">
    <property type="entry name" value="LRR_R13L1-DRL21"/>
</dbReference>
<keyword evidence="5" id="KW-1133">Transmembrane helix</keyword>
<keyword evidence="5" id="KW-0812">Transmembrane</keyword>
<dbReference type="OMA" id="CLRIEKC"/>
<dbReference type="SMART" id="SM00369">
    <property type="entry name" value="LRR_TYP"/>
    <property type="match status" value="4"/>
</dbReference>